<keyword evidence="3" id="KW-1185">Reference proteome</keyword>
<dbReference type="Pfam" id="PF07727">
    <property type="entry name" value="RVT_2"/>
    <property type="match status" value="1"/>
</dbReference>
<dbReference type="PANTHER" id="PTHR11439:SF483">
    <property type="entry name" value="PEPTIDE SYNTHASE GLIP-LIKE, PUTATIVE (AFU_ORTHOLOGUE AFUA_3G12920)-RELATED"/>
    <property type="match status" value="1"/>
</dbReference>
<dbReference type="InterPro" id="IPR013103">
    <property type="entry name" value="RVT_2"/>
</dbReference>
<protein>
    <recommendedName>
        <fullName evidence="1">Reverse transcriptase Ty1/copia-type domain-containing protein</fullName>
    </recommendedName>
</protein>
<reference evidence="2" key="1">
    <citation type="submission" date="2021-03" db="EMBL/GenBank/DDBJ databases">
        <title>Draft genome sequence of rust myrtle Austropuccinia psidii MF-1, a brazilian biotype.</title>
        <authorList>
            <person name="Quecine M.C."/>
            <person name="Pachon D.M.R."/>
            <person name="Bonatelli M.L."/>
            <person name="Correr F.H."/>
            <person name="Franceschini L.M."/>
            <person name="Leite T.F."/>
            <person name="Margarido G.R.A."/>
            <person name="Almeida C.A."/>
            <person name="Ferrarezi J.A."/>
            <person name="Labate C.A."/>
        </authorList>
    </citation>
    <scope>NUCLEOTIDE SEQUENCE</scope>
    <source>
        <strain evidence="2">MF-1</strain>
    </source>
</reference>
<sequence length="341" mass="38865">MKNECVFEDVDLKEALKELPHQSTLSTKCVCTKKPDKYKARLVARGFRQIHGINYDEMFAPTPTFSSLHLIFSTACLKKWSIWTFDVKVAFLHSLIDKPVYLWSPMGMGVPKFKVLKLCKALYGTKKAFCCWLMHLKKIQLEIGFKSNGEDTSTYTLDCDGEQAILCIHVDDGEVTASSIELINQISDQLNKNLKFKLDERIKGLVGISIDEIDEGLKFSQHDIIAKVINLSPSNLVAKSPLPTNCQLESNFSCNNMDKPYLKWIGMLLYIAQESRPDIAYAINYLERFYLSTHHSHWNAINHLIAYLKSTKNVAILISKQNQLLEMNFFVDANWGGQGNR</sequence>
<proteinExistence type="predicted"/>
<evidence type="ECO:0000259" key="1">
    <source>
        <dbReference type="Pfam" id="PF07727"/>
    </source>
</evidence>
<dbReference type="Proteomes" id="UP000765509">
    <property type="component" value="Unassembled WGS sequence"/>
</dbReference>
<dbReference type="PANTHER" id="PTHR11439">
    <property type="entry name" value="GAG-POL-RELATED RETROTRANSPOSON"/>
    <property type="match status" value="1"/>
</dbReference>
<dbReference type="EMBL" id="AVOT02043577">
    <property type="protein sequence ID" value="MBW0538998.1"/>
    <property type="molecule type" value="Genomic_DNA"/>
</dbReference>
<evidence type="ECO:0000313" key="2">
    <source>
        <dbReference type="EMBL" id="MBW0538998.1"/>
    </source>
</evidence>
<dbReference type="InterPro" id="IPR043502">
    <property type="entry name" value="DNA/RNA_pol_sf"/>
</dbReference>
<comment type="caution">
    <text evidence="2">The sequence shown here is derived from an EMBL/GenBank/DDBJ whole genome shotgun (WGS) entry which is preliminary data.</text>
</comment>
<gene>
    <name evidence="2" type="ORF">O181_078713</name>
</gene>
<dbReference type="SUPFAM" id="SSF56672">
    <property type="entry name" value="DNA/RNA polymerases"/>
    <property type="match status" value="1"/>
</dbReference>
<organism evidence="2 3">
    <name type="scientific">Austropuccinia psidii MF-1</name>
    <dbReference type="NCBI Taxonomy" id="1389203"/>
    <lineage>
        <taxon>Eukaryota</taxon>
        <taxon>Fungi</taxon>
        <taxon>Dikarya</taxon>
        <taxon>Basidiomycota</taxon>
        <taxon>Pucciniomycotina</taxon>
        <taxon>Pucciniomycetes</taxon>
        <taxon>Pucciniales</taxon>
        <taxon>Sphaerophragmiaceae</taxon>
        <taxon>Austropuccinia</taxon>
    </lineage>
</organism>
<accession>A0A9Q3FFB4</accession>
<dbReference type="AlphaFoldDB" id="A0A9Q3FFB4"/>
<evidence type="ECO:0000313" key="3">
    <source>
        <dbReference type="Proteomes" id="UP000765509"/>
    </source>
</evidence>
<name>A0A9Q3FFB4_9BASI</name>
<feature type="domain" description="Reverse transcriptase Ty1/copia-type" evidence="1">
    <location>
        <begin position="24"/>
        <end position="230"/>
    </location>
</feature>